<dbReference type="PANTHER" id="PTHR11113">
    <property type="entry name" value="N-ACETYLGLUCOSAMINE-6-PHOSPHATE DEACETYLASE"/>
    <property type="match status" value="1"/>
</dbReference>
<keyword evidence="3 5" id="KW-0378">Hydrolase</keyword>
<dbReference type="PIRSF" id="PIRSF038994">
    <property type="entry name" value="NagA"/>
    <property type="match status" value="1"/>
</dbReference>
<dbReference type="Gene3D" id="2.30.40.10">
    <property type="entry name" value="Urease, subunit C, domain 1"/>
    <property type="match status" value="1"/>
</dbReference>
<dbReference type="CDD" id="cd00854">
    <property type="entry name" value="NagA"/>
    <property type="match status" value="1"/>
</dbReference>
<sequence length="389" mass="41554">MQDLMIDNVRLVTEAGVIDQGSVLVREGRIARIRASSGTSAGDIPTEGLHVVDGQQQVLIPGMIDVHIHGAQGHDMMDGTRDSIEVVSRACAATGCTTFLVTSVSSSLEALLQLIDRVREVTGQEPGARIAGIHAEGPYLNVRRKGMQNEAFLRHPSLTEMQLVLDRAGPLLKMVTLAPELPGGLELTRALATLGVVVALAHSDATYEEATAAFREGASHVTHCFNGMRPIHHREPGLIVAAFEQPQVSVQAIVDQVHLHPAMVRMLHRLKGPDRMVLITDALQAMGLGDGTYAFGGHEVMVLEGVARLADGTLASSTVTMNEALRNTVALGIPLADAVAMASTTPANLLQLRHKGRIAVGADADLVLLDREYQVVWTLVQGRSVYGTI</sequence>
<gene>
    <name evidence="7" type="ORF">GCM10008955_32100</name>
</gene>
<evidence type="ECO:0000256" key="5">
    <source>
        <dbReference type="PIRNR" id="PIRNR038994"/>
    </source>
</evidence>
<evidence type="ECO:0000256" key="4">
    <source>
        <dbReference type="ARBA" id="ARBA00023277"/>
    </source>
</evidence>
<organism evidence="7 8">
    <name type="scientific">Deinococcus malanensis</name>
    <dbReference type="NCBI Taxonomy" id="1706855"/>
    <lineage>
        <taxon>Bacteria</taxon>
        <taxon>Thermotogati</taxon>
        <taxon>Deinococcota</taxon>
        <taxon>Deinococci</taxon>
        <taxon>Deinococcales</taxon>
        <taxon>Deinococcaceae</taxon>
        <taxon>Deinococcus</taxon>
    </lineage>
</organism>
<reference evidence="8" key="1">
    <citation type="journal article" date="2019" name="Int. J. Syst. Evol. Microbiol.">
        <title>The Global Catalogue of Microorganisms (GCM) 10K type strain sequencing project: providing services to taxonomists for standard genome sequencing and annotation.</title>
        <authorList>
            <consortium name="The Broad Institute Genomics Platform"/>
            <consortium name="The Broad Institute Genome Sequencing Center for Infectious Disease"/>
            <person name="Wu L."/>
            <person name="Ma J."/>
        </authorList>
    </citation>
    <scope>NUCLEOTIDE SEQUENCE [LARGE SCALE GENOMIC DNA]</scope>
    <source>
        <strain evidence="8">JCM 30331</strain>
    </source>
</reference>
<keyword evidence="2" id="KW-0479">Metal-binding</keyword>
<feature type="domain" description="Amidohydrolase-related" evidence="6">
    <location>
        <begin position="58"/>
        <end position="383"/>
    </location>
</feature>
<evidence type="ECO:0000256" key="1">
    <source>
        <dbReference type="ARBA" id="ARBA00010716"/>
    </source>
</evidence>
<comment type="caution">
    <text evidence="7">The sequence shown here is derived from an EMBL/GenBank/DDBJ whole genome shotgun (WGS) entry which is preliminary data.</text>
</comment>
<accession>A0ABQ2EZQ3</accession>
<proteinExistence type="inferred from homology"/>
<dbReference type="InterPro" id="IPR011059">
    <property type="entry name" value="Metal-dep_hydrolase_composite"/>
</dbReference>
<dbReference type="InterPro" id="IPR006680">
    <property type="entry name" value="Amidohydro-rel"/>
</dbReference>
<dbReference type="EMBL" id="BMPP01000015">
    <property type="protein sequence ID" value="GGK35733.1"/>
    <property type="molecule type" value="Genomic_DNA"/>
</dbReference>
<dbReference type="Pfam" id="PF01979">
    <property type="entry name" value="Amidohydro_1"/>
    <property type="match status" value="1"/>
</dbReference>
<dbReference type="SUPFAM" id="SSF51556">
    <property type="entry name" value="Metallo-dependent hydrolases"/>
    <property type="match status" value="1"/>
</dbReference>
<dbReference type="NCBIfam" id="TIGR00221">
    <property type="entry name" value="nagA"/>
    <property type="match status" value="1"/>
</dbReference>
<dbReference type="SUPFAM" id="SSF51338">
    <property type="entry name" value="Composite domain of metallo-dependent hydrolases"/>
    <property type="match status" value="1"/>
</dbReference>
<comment type="similarity">
    <text evidence="1 5">Belongs to the metallo-dependent hydrolases superfamily. NagA family.</text>
</comment>
<dbReference type="PANTHER" id="PTHR11113:SF14">
    <property type="entry name" value="N-ACETYLGLUCOSAMINE-6-PHOSPHATE DEACETYLASE"/>
    <property type="match status" value="1"/>
</dbReference>
<keyword evidence="4 5" id="KW-0119">Carbohydrate metabolism</keyword>
<dbReference type="InterPro" id="IPR003764">
    <property type="entry name" value="GlcNAc_6-P_deAcase"/>
</dbReference>
<evidence type="ECO:0000259" key="6">
    <source>
        <dbReference type="Pfam" id="PF01979"/>
    </source>
</evidence>
<protein>
    <submittedName>
        <fullName evidence="7">N-acetylglucosamine-6-phosphate deacetylase</fullName>
    </submittedName>
</protein>
<keyword evidence="8" id="KW-1185">Reference proteome</keyword>
<evidence type="ECO:0000313" key="8">
    <source>
        <dbReference type="Proteomes" id="UP000647587"/>
    </source>
</evidence>
<dbReference type="Proteomes" id="UP000647587">
    <property type="component" value="Unassembled WGS sequence"/>
</dbReference>
<evidence type="ECO:0000313" key="7">
    <source>
        <dbReference type="EMBL" id="GGK35733.1"/>
    </source>
</evidence>
<name>A0ABQ2EZQ3_9DEIO</name>
<evidence type="ECO:0000256" key="2">
    <source>
        <dbReference type="ARBA" id="ARBA00022723"/>
    </source>
</evidence>
<dbReference type="RefSeq" id="WP_229780861.1">
    <property type="nucleotide sequence ID" value="NZ_BMPP01000015.1"/>
</dbReference>
<dbReference type="Gene3D" id="3.20.20.140">
    <property type="entry name" value="Metal-dependent hydrolases"/>
    <property type="match status" value="1"/>
</dbReference>
<dbReference type="InterPro" id="IPR032466">
    <property type="entry name" value="Metal_Hydrolase"/>
</dbReference>
<evidence type="ECO:0000256" key="3">
    <source>
        <dbReference type="ARBA" id="ARBA00022801"/>
    </source>
</evidence>